<dbReference type="PANTHER" id="PTHR37844">
    <property type="entry name" value="SER/THR PROTEIN PHOSPHATASE SUPERFAMILY (AFU_ORTHOLOGUE AFUA_1G14840)"/>
    <property type="match status" value="1"/>
</dbReference>
<evidence type="ECO:0000313" key="2">
    <source>
        <dbReference type="EMBL" id="KAF2106612.1"/>
    </source>
</evidence>
<dbReference type="PANTHER" id="PTHR37844:SF2">
    <property type="entry name" value="SER_THR PROTEIN PHOSPHATASE SUPERFAMILY (AFU_ORTHOLOGUE AFUA_1G14840)"/>
    <property type="match status" value="1"/>
</dbReference>
<feature type="domain" description="Calcineurin-like phosphoesterase" evidence="1">
    <location>
        <begin position="35"/>
        <end position="237"/>
    </location>
</feature>
<evidence type="ECO:0000259" key="1">
    <source>
        <dbReference type="Pfam" id="PF00149"/>
    </source>
</evidence>
<gene>
    <name evidence="2" type="ORF">BDV96DRAFT_472998</name>
</gene>
<organism evidence="2 3">
    <name type="scientific">Lophiotrema nucula</name>
    <dbReference type="NCBI Taxonomy" id="690887"/>
    <lineage>
        <taxon>Eukaryota</taxon>
        <taxon>Fungi</taxon>
        <taxon>Dikarya</taxon>
        <taxon>Ascomycota</taxon>
        <taxon>Pezizomycotina</taxon>
        <taxon>Dothideomycetes</taxon>
        <taxon>Pleosporomycetidae</taxon>
        <taxon>Pleosporales</taxon>
        <taxon>Lophiotremataceae</taxon>
        <taxon>Lophiotrema</taxon>
    </lineage>
</organism>
<keyword evidence="3" id="KW-1185">Reference proteome</keyword>
<dbReference type="InterPro" id="IPR029052">
    <property type="entry name" value="Metallo-depent_PP-like"/>
</dbReference>
<dbReference type="Pfam" id="PF00149">
    <property type="entry name" value="Metallophos"/>
    <property type="match status" value="1"/>
</dbReference>
<name>A0A6A5YH91_9PLEO</name>
<protein>
    <submittedName>
        <fullName evidence="2">Metallo-dependent phosphatase-like protein</fullName>
    </submittedName>
</protein>
<dbReference type="OrthoDB" id="550558at2759"/>
<dbReference type="Proteomes" id="UP000799770">
    <property type="component" value="Unassembled WGS sequence"/>
</dbReference>
<sequence>MSLFVPQFQIVSDLHLETPVTSPEYASFSLKTHCSNLLLLGDIGLVKDDGLFQFLRGLLSKDRGIRIFYVLGNHESYQLSFSQCLQRIRDFEKEAQLDFAGRFIFLHRNRYDVDKSITILGCTLWTAVSTEQSTEVAARLTDFNERRGIVDWTLDQHLEEHRKDTQWLNAEVESLQLNEPHRQIIVLTHHGPTKDARAIDNQHRGSSVSSGFVSDLSDQPCWTSPSVRLWAFGHTHYSCAFHDEQTGKLVVSNQKGY</sequence>
<dbReference type="EMBL" id="ML977361">
    <property type="protein sequence ID" value="KAF2106612.1"/>
    <property type="molecule type" value="Genomic_DNA"/>
</dbReference>
<reference evidence="2" key="1">
    <citation type="journal article" date="2020" name="Stud. Mycol.">
        <title>101 Dothideomycetes genomes: a test case for predicting lifestyles and emergence of pathogens.</title>
        <authorList>
            <person name="Haridas S."/>
            <person name="Albert R."/>
            <person name="Binder M."/>
            <person name="Bloem J."/>
            <person name="Labutti K."/>
            <person name="Salamov A."/>
            <person name="Andreopoulos B."/>
            <person name="Baker S."/>
            <person name="Barry K."/>
            <person name="Bills G."/>
            <person name="Bluhm B."/>
            <person name="Cannon C."/>
            <person name="Castanera R."/>
            <person name="Culley D."/>
            <person name="Daum C."/>
            <person name="Ezra D."/>
            <person name="Gonzalez J."/>
            <person name="Henrissat B."/>
            <person name="Kuo A."/>
            <person name="Liang C."/>
            <person name="Lipzen A."/>
            <person name="Lutzoni F."/>
            <person name="Magnuson J."/>
            <person name="Mondo S."/>
            <person name="Nolan M."/>
            <person name="Ohm R."/>
            <person name="Pangilinan J."/>
            <person name="Park H.-J."/>
            <person name="Ramirez L."/>
            <person name="Alfaro M."/>
            <person name="Sun H."/>
            <person name="Tritt A."/>
            <person name="Yoshinaga Y."/>
            <person name="Zwiers L.-H."/>
            <person name="Turgeon B."/>
            <person name="Goodwin S."/>
            <person name="Spatafora J."/>
            <person name="Crous P."/>
            <person name="Grigoriev I."/>
        </authorList>
    </citation>
    <scope>NUCLEOTIDE SEQUENCE</scope>
    <source>
        <strain evidence="2">CBS 627.86</strain>
    </source>
</reference>
<proteinExistence type="predicted"/>
<dbReference type="SUPFAM" id="SSF56300">
    <property type="entry name" value="Metallo-dependent phosphatases"/>
    <property type="match status" value="1"/>
</dbReference>
<dbReference type="GO" id="GO:0016787">
    <property type="term" value="F:hydrolase activity"/>
    <property type="evidence" value="ECO:0007669"/>
    <property type="project" value="InterPro"/>
</dbReference>
<evidence type="ECO:0000313" key="3">
    <source>
        <dbReference type="Proteomes" id="UP000799770"/>
    </source>
</evidence>
<dbReference type="Gene3D" id="3.60.21.10">
    <property type="match status" value="1"/>
</dbReference>
<accession>A0A6A5YH91</accession>
<dbReference type="InterPro" id="IPR004843">
    <property type="entry name" value="Calcineurin-like_PHP"/>
</dbReference>
<feature type="non-terminal residue" evidence="2">
    <location>
        <position position="257"/>
    </location>
</feature>
<dbReference type="AlphaFoldDB" id="A0A6A5YH91"/>